<sequence length="171" mass="18882">MEVLRSLLQGNDIDISDEELMAELKKRGLDSDTLSDDDAMSLADQIILERGQSATLATSNGKNGKAAKRPRAKTKKAQEGMNDYKIALANQAKQKLEEISAFNTGISQGVREFAHREAQKTIEDLDGVTNEYLAEIAEYARDYKGEPEAFFRFGQEIASLYLSANNADATE</sequence>
<dbReference type="AlphaFoldDB" id="A0A2K8TAK4"/>
<reference evidence="2 3" key="1">
    <citation type="submission" date="2017-11" db="EMBL/GenBank/DDBJ databases">
        <title>Complete genome of a free-living desiccation-tolerant cyanobacterium and its photosynthetic adaptation to extreme terrestrial habitat.</title>
        <authorList>
            <person name="Shang J."/>
        </authorList>
    </citation>
    <scope>NUCLEOTIDE SEQUENCE [LARGE SCALE GENOMIC DNA]</scope>
    <source>
        <strain evidence="2 3">CCNUN1</strain>
        <plasmid evidence="3">pnfsy08</plasmid>
    </source>
</reference>
<dbReference type="EMBL" id="CP024793">
    <property type="protein sequence ID" value="AUB44700.1"/>
    <property type="molecule type" value="Genomic_DNA"/>
</dbReference>
<keyword evidence="2" id="KW-0614">Plasmid</keyword>
<evidence type="ECO:0000313" key="3">
    <source>
        <dbReference type="Proteomes" id="UP000232003"/>
    </source>
</evidence>
<accession>A0A2K8TAK4</accession>
<gene>
    <name evidence="2" type="ORF">COO91_10940</name>
</gene>
<feature type="compositionally biased region" description="Polar residues" evidence="1">
    <location>
        <begin position="53"/>
        <end position="62"/>
    </location>
</feature>
<proteinExistence type="predicted"/>
<protein>
    <submittedName>
        <fullName evidence="2">Uncharacterized protein</fullName>
    </submittedName>
</protein>
<keyword evidence="3" id="KW-1185">Reference proteome</keyword>
<feature type="region of interest" description="Disordered" evidence="1">
    <location>
        <begin position="53"/>
        <end position="79"/>
    </location>
</feature>
<name>A0A2K8TAK4_9NOSO</name>
<feature type="compositionally biased region" description="Basic residues" evidence="1">
    <location>
        <begin position="65"/>
        <end position="75"/>
    </location>
</feature>
<dbReference type="KEGG" id="nfl:COO91_10940"/>
<evidence type="ECO:0000313" key="2">
    <source>
        <dbReference type="EMBL" id="AUB44700.1"/>
    </source>
</evidence>
<organism evidence="2 3">
    <name type="scientific">Nostoc flagelliforme CCNUN1</name>
    <dbReference type="NCBI Taxonomy" id="2038116"/>
    <lineage>
        <taxon>Bacteria</taxon>
        <taxon>Bacillati</taxon>
        <taxon>Cyanobacteriota</taxon>
        <taxon>Cyanophyceae</taxon>
        <taxon>Nostocales</taxon>
        <taxon>Nostocaceae</taxon>
        <taxon>Nostoc</taxon>
    </lineage>
</organism>
<dbReference type="RefSeq" id="WP_100904302.1">
    <property type="nucleotide sequence ID" value="NZ_CAWNNC010000009.1"/>
</dbReference>
<geneLocation type="plasmid" evidence="3">
    <name>pnfsy08</name>
</geneLocation>
<dbReference type="Proteomes" id="UP000232003">
    <property type="component" value="Plasmid pNFSY08"/>
</dbReference>
<dbReference type="OrthoDB" id="485105at2"/>
<evidence type="ECO:0000256" key="1">
    <source>
        <dbReference type="SAM" id="MobiDB-lite"/>
    </source>
</evidence>